<reference evidence="2" key="2">
    <citation type="submission" date="2022-07" db="EMBL/GenBank/DDBJ databases">
        <authorList>
            <person name="Goncalves M.F.M."/>
            <person name="Hilario S."/>
            <person name="Van De Peer Y."/>
            <person name="Esteves A.C."/>
            <person name="Alves A."/>
        </authorList>
    </citation>
    <scope>NUCLEOTIDE SEQUENCE</scope>
    <source>
        <strain evidence="2">MUM 19.33</strain>
    </source>
</reference>
<protein>
    <submittedName>
        <fullName evidence="2">Uncharacterized protein</fullName>
    </submittedName>
</protein>
<dbReference type="GeneID" id="75829197"/>
<dbReference type="AlphaFoldDB" id="A0A9P9XU40"/>
<accession>A0A9P9XU40</accession>
<keyword evidence="3" id="KW-1185">Reference proteome</keyword>
<organism evidence="2 3">
    <name type="scientific">Emericellopsis cladophorae</name>
    <dbReference type="NCBI Taxonomy" id="2686198"/>
    <lineage>
        <taxon>Eukaryota</taxon>
        <taxon>Fungi</taxon>
        <taxon>Dikarya</taxon>
        <taxon>Ascomycota</taxon>
        <taxon>Pezizomycotina</taxon>
        <taxon>Sordariomycetes</taxon>
        <taxon>Hypocreomycetidae</taxon>
        <taxon>Hypocreales</taxon>
        <taxon>Bionectriaceae</taxon>
        <taxon>Emericellopsis</taxon>
    </lineage>
</organism>
<evidence type="ECO:0000313" key="3">
    <source>
        <dbReference type="Proteomes" id="UP001055219"/>
    </source>
</evidence>
<sequence>MNKVNLPMGLATEKGILTWGNVSATTNAVLRTAFRRATTFALDAKDMTFEAVHSAGIKVAAGKFGEIDRADIANFVSVVLGLYFAYISGLVFYRLYLQPFAKFPGYKICAACDWYEFYCYIIKGGQ</sequence>
<dbReference type="OrthoDB" id="3945418at2759"/>
<dbReference type="Proteomes" id="UP001055219">
    <property type="component" value="Unassembled WGS sequence"/>
</dbReference>
<feature type="transmembrane region" description="Helical" evidence="1">
    <location>
        <begin position="72"/>
        <end position="93"/>
    </location>
</feature>
<dbReference type="EMBL" id="JAGIXG020000098">
    <property type="protein sequence ID" value="KAI6777826.1"/>
    <property type="molecule type" value="Genomic_DNA"/>
</dbReference>
<keyword evidence="1" id="KW-0472">Membrane</keyword>
<keyword evidence="1" id="KW-0812">Transmembrane</keyword>
<name>A0A9P9XU40_9HYPO</name>
<reference evidence="2" key="1">
    <citation type="journal article" date="2021" name="J Fungi (Basel)">
        <title>Genomic and Metabolomic Analyses of the Marine Fungus Emericellopsis cladophorae: Insights into Saltwater Adaptability Mechanisms and Its Biosynthetic Potential.</title>
        <authorList>
            <person name="Goncalves M.F.M."/>
            <person name="Hilario S."/>
            <person name="Van de Peer Y."/>
            <person name="Esteves A.C."/>
            <person name="Alves A."/>
        </authorList>
    </citation>
    <scope>NUCLEOTIDE SEQUENCE</scope>
    <source>
        <strain evidence="2">MUM 19.33</strain>
    </source>
</reference>
<evidence type="ECO:0000256" key="1">
    <source>
        <dbReference type="SAM" id="Phobius"/>
    </source>
</evidence>
<evidence type="ECO:0000313" key="2">
    <source>
        <dbReference type="EMBL" id="KAI6777826.1"/>
    </source>
</evidence>
<proteinExistence type="predicted"/>
<comment type="caution">
    <text evidence="2">The sequence shown here is derived from an EMBL/GenBank/DDBJ whole genome shotgun (WGS) entry which is preliminary data.</text>
</comment>
<keyword evidence="1" id="KW-1133">Transmembrane helix</keyword>
<gene>
    <name evidence="2" type="ORF">J7T54_002688</name>
</gene>
<dbReference type="RefSeq" id="XP_051358682.1">
    <property type="nucleotide sequence ID" value="XM_051510409.1"/>
</dbReference>